<name>A0ABR9B276_9BACL</name>
<comment type="caution">
    <text evidence="3">The sequence shown here is derived from an EMBL/GenBank/DDBJ whole genome shotgun (WGS) entry which is preliminary data.</text>
</comment>
<dbReference type="Pfam" id="PF03787">
    <property type="entry name" value="RAMPs"/>
    <property type="match status" value="1"/>
</dbReference>
<organism evidence="3 4">
    <name type="scientific">Paenibacillus arenosi</name>
    <dbReference type="NCBI Taxonomy" id="2774142"/>
    <lineage>
        <taxon>Bacteria</taxon>
        <taxon>Bacillati</taxon>
        <taxon>Bacillota</taxon>
        <taxon>Bacilli</taxon>
        <taxon>Bacillales</taxon>
        <taxon>Paenibacillaceae</taxon>
        <taxon>Paenibacillus</taxon>
    </lineage>
</organism>
<keyword evidence="1" id="KW-0051">Antiviral defense</keyword>
<dbReference type="PANTHER" id="PTHR35579:SF3">
    <property type="entry name" value="CRISPR SYSTEM CMS ENDORIBONUCLEASE CSM3"/>
    <property type="match status" value="1"/>
</dbReference>
<accession>A0ABR9B276</accession>
<sequence>METIRFKVTTLSNLFIGGSPATFEIGGVDLFTVTDHEGNPYIPASSFKGSLRTIVRDIVNEGVLSDADEIKQSYLTYLKKMEKENEVQLEQMKIEDERKKKVLDRFERVKKQASAECLFGMEGFNHTPKLLFNDLRLSCGTADPFSIDSKNTIEISNDGAASAISANPRTYKTVRPGVQFAGEINMYMMNKLSIEPQTVRTFITHAIQQFNDGVYRLGNSGSRGYGKIQVEIIGEDE</sequence>
<dbReference type="PANTHER" id="PTHR35579">
    <property type="entry name" value="CRISPR SYSTEM CMS ENDORIBONUCLEASE CSM3"/>
    <property type="match status" value="1"/>
</dbReference>
<dbReference type="InterPro" id="IPR005537">
    <property type="entry name" value="RAMP_III_fam"/>
</dbReference>
<dbReference type="Proteomes" id="UP000634529">
    <property type="component" value="Unassembled WGS sequence"/>
</dbReference>
<protein>
    <recommendedName>
        <fullName evidence="2">CRISPR type III-associated protein domain-containing protein</fullName>
    </recommendedName>
</protein>
<proteinExistence type="predicted"/>
<reference evidence="3 4" key="1">
    <citation type="submission" date="2020-09" db="EMBL/GenBank/DDBJ databases">
        <title>Paenibacillus sp. CAU 1523 isolated from sand of Haeundae Beach.</title>
        <authorList>
            <person name="Kim W."/>
        </authorList>
    </citation>
    <scope>NUCLEOTIDE SEQUENCE [LARGE SCALE GENOMIC DNA]</scope>
    <source>
        <strain evidence="3 4">CAU 1523</strain>
    </source>
</reference>
<dbReference type="EMBL" id="JACYTN010000012">
    <property type="protein sequence ID" value="MBD8499550.1"/>
    <property type="molecule type" value="Genomic_DNA"/>
</dbReference>
<evidence type="ECO:0000313" key="3">
    <source>
        <dbReference type="EMBL" id="MBD8499550.1"/>
    </source>
</evidence>
<keyword evidence="4" id="KW-1185">Reference proteome</keyword>
<evidence type="ECO:0000259" key="2">
    <source>
        <dbReference type="Pfam" id="PF03787"/>
    </source>
</evidence>
<evidence type="ECO:0000313" key="4">
    <source>
        <dbReference type="Proteomes" id="UP000634529"/>
    </source>
</evidence>
<feature type="domain" description="CRISPR type III-associated protein" evidence="2">
    <location>
        <begin position="7"/>
        <end position="228"/>
    </location>
</feature>
<dbReference type="InterPro" id="IPR052216">
    <property type="entry name" value="CRISPR_Csm3_endoribonuclease"/>
</dbReference>
<gene>
    <name evidence="3" type="ORF">IFO66_14735</name>
</gene>
<evidence type="ECO:0000256" key="1">
    <source>
        <dbReference type="ARBA" id="ARBA00023118"/>
    </source>
</evidence>